<gene>
    <name evidence="1" type="ORF">AWB68_05978</name>
</gene>
<organism evidence="1 2">
    <name type="scientific">Caballeronia choica</name>
    <dbReference type="NCBI Taxonomy" id="326476"/>
    <lineage>
        <taxon>Bacteria</taxon>
        <taxon>Pseudomonadati</taxon>
        <taxon>Pseudomonadota</taxon>
        <taxon>Betaproteobacteria</taxon>
        <taxon>Burkholderiales</taxon>
        <taxon>Burkholderiaceae</taxon>
        <taxon>Caballeronia</taxon>
    </lineage>
</organism>
<comment type="caution">
    <text evidence="1">The sequence shown here is derived from an EMBL/GenBank/DDBJ whole genome shotgun (WGS) entry which is preliminary data.</text>
</comment>
<dbReference type="AlphaFoldDB" id="A0A158KIV0"/>
<accession>A0A158KIV0</accession>
<protein>
    <submittedName>
        <fullName evidence="1">Uncharacterized protein</fullName>
    </submittedName>
</protein>
<dbReference type="Proteomes" id="UP000054770">
    <property type="component" value="Unassembled WGS sequence"/>
</dbReference>
<evidence type="ECO:0000313" key="2">
    <source>
        <dbReference type="Proteomes" id="UP000054770"/>
    </source>
</evidence>
<evidence type="ECO:0000313" key="1">
    <source>
        <dbReference type="EMBL" id="SAL80935.1"/>
    </source>
</evidence>
<proteinExistence type="predicted"/>
<sequence>MAGRKITFDECWARERKAHEFDRILLQALQVVVPKEKFFETGQN</sequence>
<reference evidence="1" key="1">
    <citation type="submission" date="2016-01" db="EMBL/GenBank/DDBJ databases">
        <authorList>
            <person name="Peeters C."/>
        </authorList>
    </citation>
    <scope>NUCLEOTIDE SEQUENCE [LARGE SCALE GENOMIC DNA]</scope>
    <source>
        <strain evidence="1">LMG 22940</strain>
    </source>
</reference>
<dbReference type="EMBL" id="FCON02000097">
    <property type="protein sequence ID" value="SAL80935.1"/>
    <property type="molecule type" value="Genomic_DNA"/>
</dbReference>
<keyword evidence="2" id="KW-1185">Reference proteome</keyword>
<name>A0A158KIV0_9BURK</name>